<proteinExistence type="predicted"/>
<keyword evidence="4" id="KW-1185">Reference proteome</keyword>
<feature type="region of interest" description="Disordered" evidence="1">
    <location>
        <begin position="91"/>
        <end position="118"/>
    </location>
</feature>
<reference evidence="4" key="1">
    <citation type="submission" date="2012-12" db="EMBL/GenBank/DDBJ databases">
        <authorList>
            <person name="Hellsten U."/>
            <person name="Grimwood J."/>
            <person name="Chapman J.A."/>
            <person name="Shapiro H."/>
            <person name="Aerts A."/>
            <person name="Otillar R.P."/>
            <person name="Terry A.Y."/>
            <person name="Boore J.L."/>
            <person name="Simakov O."/>
            <person name="Marletaz F."/>
            <person name="Cho S.-J."/>
            <person name="Edsinger-Gonzales E."/>
            <person name="Havlak P."/>
            <person name="Kuo D.-H."/>
            <person name="Larsson T."/>
            <person name="Lv J."/>
            <person name="Arendt D."/>
            <person name="Savage R."/>
            <person name="Osoegawa K."/>
            <person name="de Jong P."/>
            <person name="Lindberg D.R."/>
            <person name="Seaver E.C."/>
            <person name="Weisblat D.A."/>
            <person name="Putnam N.H."/>
            <person name="Grigoriev I.V."/>
            <person name="Rokhsar D.S."/>
        </authorList>
    </citation>
    <scope>NUCLEOTIDE SEQUENCE</scope>
</reference>
<dbReference type="CTD" id="20207469"/>
<dbReference type="EnsemblMetazoa" id="HelroT179832">
    <property type="protein sequence ID" value="HelroP179832"/>
    <property type="gene ID" value="HelroG179832"/>
</dbReference>
<reference evidence="3" key="3">
    <citation type="submission" date="2015-06" db="UniProtKB">
        <authorList>
            <consortium name="EnsemblMetazoa"/>
        </authorList>
    </citation>
    <scope>IDENTIFICATION</scope>
</reference>
<name>T1FF70_HELRO</name>
<dbReference type="KEGG" id="hro:HELRODRAFT_179832"/>
<dbReference type="EMBL" id="KB097552">
    <property type="protein sequence ID" value="ESN94988.1"/>
    <property type="molecule type" value="Genomic_DNA"/>
</dbReference>
<dbReference type="Proteomes" id="UP000015101">
    <property type="component" value="Unassembled WGS sequence"/>
</dbReference>
<evidence type="ECO:0000313" key="4">
    <source>
        <dbReference type="Proteomes" id="UP000015101"/>
    </source>
</evidence>
<dbReference type="AlphaFoldDB" id="T1FF70"/>
<accession>T1FF70</accession>
<dbReference type="GeneID" id="20207469"/>
<gene>
    <name evidence="3" type="primary">20207469</name>
    <name evidence="2" type="ORF">HELRODRAFT_179832</name>
</gene>
<evidence type="ECO:0000256" key="1">
    <source>
        <dbReference type="SAM" id="MobiDB-lite"/>
    </source>
</evidence>
<dbReference type="RefSeq" id="XP_009026885.1">
    <property type="nucleotide sequence ID" value="XM_009028637.1"/>
</dbReference>
<protein>
    <submittedName>
        <fullName evidence="2 3">Uncharacterized protein</fullName>
    </submittedName>
</protein>
<feature type="region of interest" description="Disordered" evidence="1">
    <location>
        <begin position="24"/>
        <end position="51"/>
    </location>
</feature>
<organism evidence="3 4">
    <name type="scientific">Helobdella robusta</name>
    <name type="common">Californian leech</name>
    <dbReference type="NCBI Taxonomy" id="6412"/>
    <lineage>
        <taxon>Eukaryota</taxon>
        <taxon>Metazoa</taxon>
        <taxon>Spiralia</taxon>
        <taxon>Lophotrochozoa</taxon>
        <taxon>Annelida</taxon>
        <taxon>Clitellata</taxon>
        <taxon>Hirudinea</taxon>
        <taxon>Rhynchobdellida</taxon>
        <taxon>Glossiphoniidae</taxon>
        <taxon>Helobdella</taxon>
    </lineage>
</organism>
<dbReference type="EMBL" id="AMQM01007005">
    <property type="status" value="NOT_ANNOTATED_CDS"/>
    <property type="molecule type" value="Genomic_DNA"/>
</dbReference>
<dbReference type="HOGENOM" id="CLU_1837274_0_0_1"/>
<evidence type="ECO:0000313" key="2">
    <source>
        <dbReference type="EMBL" id="ESN94988.1"/>
    </source>
</evidence>
<dbReference type="InParanoid" id="T1FF70"/>
<evidence type="ECO:0000313" key="3">
    <source>
        <dbReference type="EnsemblMetazoa" id="HelroP179832"/>
    </source>
</evidence>
<sequence>MEWNPRKRNFNLEKKRQNTLKLIETQNHPLSKSSHTATTNAGQSPSMTAITNSISNSSVSENSVRSLPSVNKLLATTTTSSSEDFVDPLSRFAAEADERQQTSSRGEASSKTRQSVDETALLMDNELVKKVAVTDSVTKG</sequence>
<reference evidence="2 4" key="2">
    <citation type="journal article" date="2013" name="Nature">
        <title>Insights into bilaterian evolution from three spiralian genomes.</title>
        <authorList>
            <person name="Simakov O."/>
            <person name="Marletaz F."/>
            <person name="Cho S.J."/>
            <person name="Edsinger-Gonzales E."/>
            <person name="Havlak P."/>
            <person name="Hellsten U."/>
            <person name="Kuo D.H."/>
            <person name="Larsson T."/>
            <person name="Lv J."/>
            <person name="Arendt D."/>
            <person name="Savage R."/>
            <person name="Osoegawa K."/>
            <person name="de Jong P."/>
            <person name="Grimwood J."/>
            <person name="Chapman J.A."/>
            <person name="Shapiro H."/>
            <person name="Aerts A."/>
            <person name="Otillar R.P."/>
            <person name="Terry A.Y."/>
            <person name="Boore J.L."/>
            <person name="Grigoriev I.V."/>
            <person name="Lindberg D.R."/>
            <person name="Seaver E.C."/>
            <person name="Weisblat D.A."/>
            <person name="Putnam N.H."/>
            <person name="Rokhsar D.S."/>
        </authorList>
    </citation>
    <scope>NUCLEOTIDE SEQUENCE</scope>
</reference>